<dbReference type="InterPro" id="IPR050922">
    <property type="entry name" value="LytR/CpsA/Psr_CW_biosynth"/>
</dbReference>
<feature type="region of interest" description="Disordered" evidence="2">
    <location>
        <begin position="328"/>
        <end position="348"/>
    </location>
</feature>
<dbReference type="EMBL" id="JBHSJB010000006">
    <property type="protein sequence ID" value="MFC5053256.1"/>
    <property type="molecule type" value="Genomic_DNA"/>
</dbReference>
<dbReference type="Proteomes" id="UP001595833">
    <property type="component" value="Unassembled WGS sequence"/>
</dbReference>
<evidence type="ECO:0000256" key="1">
    <source>
        <dbReference type="ARBA" id="ARBA00006068"/>
    </source>
</evidence>
<dbReference type="Pfam" id="PF03816">
    <property type="entry name" value="LytR_cpsA_psr"/>
    <property type="match status" value="1"/>
</dbReference>
<comment type="caution">
    <text evidence="5">The sequence shown here is derived from an EMBL/GenBank/DDBJ whole genome shotgun (WGS) entry which is preliminary data.</text>
</comment>
<proteinExistence type="inferred from homology"/>
<dbReference type="InterPro" id="IPR004474">
    <property type="entry name" value="LytR_CpsA_psr"/>
</dbReference>
<dbReference type="NCBIfam" id="TIGR00350">
    <property type="entry name" value="lytR_cpsA_psr"/>
    <property type="match status" value="1"/>
</dbReference>
<dbReference type="RefSeq" id="WP_344038358.1">
    <property type="nucleotide sequence ID" value="NZ_BAAAKE010000011.1"/>
</dbReference>
<comment type="similarity">
    <text evidence="1">Belongs to the LytR/CpsA/Psr (LCP) family.</text>
</comment>
<evidence type="ECO:0000313" key="5">
    <source>
        <dbReference type="EMBL" id="MFC5053256.1"/>
    </source>
</evidence>
<evidence type="ECO:0000256" key="2">
    <source>
        <dbReference type="SAM" id="MobiDB-lite"/>
    </source>
</evidence>
<organism evidence="5 6">
    <name type="scientific">Saccharothrix xinjiangensis</name>
    <dbReference type="NCBI Taxonomy" id="204798"/>
    <lineage>
        <taxon>Bacteria</taxon>
        <taxon>Bacillati</taxon>
        <taxon>Actinomycetota</taxon>
        <taxon>Actinomycetes</taxon>
        <taxon>Pseudonocardiales</taxon>
        <taxon>Pseudonocardiaceae</taxon>
        <taxon>Saccharothrix</taxon>
    </lineage>
</organism>
<reference evidence="6" key="1">
    <citation type="journal article" date="2019" name="Int. J. Syst. Evol. Microbiol.">
        <title>The Global Catalogue of Microorganisms (GCM) 10K type strain sequencing project: providing services to taxonomists for standard genome sequencing and annotation.</title>
        <authorList>
            <consortium name="The Broad Institute Genomics Platform"/>
            <consortium name="The Broad Institute Genome Sequencing Center for Infectious Disease"/>
            <person name="Wu L."/>
            <person name="Ma J."/>
        </authorList>
    </citation>
    <scope>NUCLEOTIDE SEQUENCE [LARGE SCALE GENOMIC DNA]</scope>
    <source>
        <strain evidence="6">KCTC 12848</strain>
    </source>
</reference>
<keyword evidence="6" id="KW-1185">Reference proteome</keyword>
<keyword evidence="3" id="KW-0812">Transmembrane</keyword>
<protein>
    <submittedName>
        <fullName evidence="5">LCP family protein</fullName>
    </submittedName>
</protein>
<evidence type="ECO:0000256" key="3">
    <source>
        <dbReference type="SAM" id="Phobius"/>
    </source>
</evidence>
<sequence length="348" mass="35461">MTDQEALIREAVTAEADEAVDHRAVLAALRTRRARRRPLALLAVGALTAVAAVVAVAVPLVVDRGSPPAATEVPPPTGRTVLLVGLDDVPRPDAVVVARISPDGAVSTLSLPRDTLVDLPDVGPGRLGDAYARAYQAAGTAGQDAHLAGAEALARAVSHLTGVRVDHHAAVRMSAFAELSDALGGVEVCLRAPAVDPASGVDLPAGRNTLRGADALAFLRQRRGLPKGDVDRAVRHQAFLTGALSRAAELAADPAALAGVAAVVRRTVLTDPGWDPMEVAGLLRPAGAVRGAVIPVLDPTEVGQDGLDPGLVRPVSPEAVRAFATSHLADPAPDSPPPPTAGPDNCVG</sequence>
<feature type="transmembrane region" description="Helical" evidence="3">
    <location>
        <begin position="39"/>
        <end position="62"/>
    </location>
</feature>
<feature type="domain" description="Cell envelope-related transcriptional attenuator" evidence="4">
    <location>
        <begin position="91"/>
        <end position="247"/>
    </location>
</feature>
<dbReference type="PANTHER" id="PTHR33392">
    <property type="entry name" value="POLYISOPRENYL-TEICHOIC ACID--PEPTIDOGLYCAN TEICHOIC ACID TRANSFERASE TAGU"/>
    <property type="match status" value="1"/>
</dbReference>
<dbReference type="PANTHER" id="PTHR33392:SF6">
    <property type="entry name" value="POLYISOPRENYL-TEICHOIC ACID--PEPTIDOGLYCAN TEICHOIC ACID TRANSFERASE TAGU"/>
    <property type="match status" value="1"/>
</dbReference>
<accession>A0ABV9XT17</accession>
<gene>
    <name evidence="5" type="ORF">ACFPFM_05725</name>
</gene>
<keyword evidence="3" id="KW-0472">Membrane</keyword>
<evidence type="ECO:0000259" key="4">
    <source>
        <dbReference type="Pfam" id="PF03816"/>
    </source>
</evidence>
<keyword evidence="3" id="KW-1133">Transmembrane helix</keyword>
<dbReference type="Gene3D" id="3.40.630.190">
    <property type="entry name" value="LCP protein"/>
    <property type="match status" value="1"/>
</dbReference>
<evidence type="ECO:0000313" key="6">
    <source>
        <dbReference type="Proteomes" id="UP001595833"/>
    </source>
</evidence>
<name>A0ABV9XT17_9PSEU</name>